<protein>
    <recommendedName>
        <fullName evidence="3">F-box domain-containing protein</fullName>
    </recommendedName>
</protein>
<name>A0A1Y2GWT2_9FUNG</name>
<evidence type="ECO:0008006" key="3">
    <source>
        <dbReference type="Google" id="ProtNLM"/>
    </source>
</evidence>
<reference evidence="1 2" key="1">
    <citation type="submission" date="2016-07" db="EMBL/GenBank/DDBJ databases">
        <title>Pervasive Adenine N6-methylation of Active Genes in Fungi.</title>
        <authorList>
            <consortium name="DOE Joint Genome Institute"/>
            <person name="Mondo S.J."/>
            <person name="Dannebaum R.O."/>
            <person name="Kuo R.C."/>
            <person name="Labutti K."/>
            <person name="Haridas S."/>
            <person name="Kuo A."/>
            <person name="Salamov A."/>
            <person name="Ahrendt S.R."/>
            <person name="Lipzen A."/>
            <person name="Sullivan W."/>
            <person name="Andreopoulos W.B."/>
            <person name="Clum A."/>
            <person name="Lindquist E."/>
            <person name="Daum C."/>
            <person name="Ramamoorthy G.K."/>
            <person name="Gryganskyi A."/>
            <person name="Culley D."/>
            <person name="Magnuson J.K."/>
            <person name="James T.Y."/>
            <person name="O'Malley M.A."/>
            <person name="Stajich J.E."/>
            <person name="Spatafora J.W."/>
            <person name="Visel A."/>
            <person name="Grigoriev I.V."/>
        </authorList>
    </citation>
    <scope>NUCLEOTIDE SEQUENCE [LARGE SCALE GENOMIC DNA]</scope>
    <source>
        <strain evidence="1 2">NRRL 3116</strain>
    </source>
</reference>
<accession>A0A1Y2GWT2</accession>
<sequence>MDVAIFDIPHIIDSIGQCLNQSDLFSCILVSRQWHSAFIPILWAEPEYTQKKSVQILPTALWRYRHHIRSIKQPWIARLFLEPLPIIATVPRTRLGTEENEQAEVEWSFPNIQSFCFHDNAYSFGFRNSLKPDTIDGQMRLARMASSFTSLKTFNIHLDGWGNRVLIALMASVNILRSYNNLREVSLSVLDPEEYRSELIACCFHLPLLNAFGLEIKRTIGLTPVTLAEFHDQLQRSIEKISPVSATSTTLTPTAPKPIATTKIQNFKLAISGFLEKGSILPLFIERCPSLKSISISDSGSADGSLGTEFIRMVKDGRVPSLEHAYFRSANEDIHYPELSFIDLIQSTGAVSNGGGKGLKTLAVNRGFDGFSDQCLMDLQQYHSKTMTRLEVGDYMQTSLFSTLLDSLPELKTLKLSLTYGYEPKLPLSQSLVARGPKNLTTLVLKSRFDPEHKTEYKHLNYIYAQVSLLDQLQKLQVYTDRRNQLSLRYNNLKQLKTLKSLKKFSCFHLHNLNIDPRREYPIHRFSRADAEWMDENWPALNEVNLGHDLCQIEFSTRLNELRPAERTRHLFSDYDKFDF</sequence>
<dbReference type="SUPFAM" id="SSF52047">
    <property type="entry name" value="RNI-like"/>
    <property type="match status" value="1"/>
</dbReference>
<keyword evidence="2" id="KW-1185">Reference proteome</keyword>
<dbReference type="Gene3D" id="3.80.10.10">
    <property type="entry name" value="Ribonuclease Inhibitor"/>
    <property type="match status" value="1"/>
</dbReference>
<dbReference type="RefSeq" id="XP_021884521.1">
    <property type="nucleotide sequence ID" value="XM_022028550.1"/>
</dbReference>
<dbReference type="EMBL" id="MCFF01000006">
    <property type="protein sequence ID" value="ORZ26758.1"/>
    <property type="molecule type" value="Genomic_DNA"/>
</dbReference>
<gene>
    <name evidence="1" type="ORF">BCR41DRAFT_393369</name>
</gene>
<dbReference type="InterPro" id="IPR032675">
    <property type="entry name" value="LRR_dom_sf"/>
</dbReference>
<dbReference type="OrthoDB" id="2354837at2759"/>
<dbReference type="GeneID" id="33570393"/>
<dbReference type="InParanoid" id="A0A1Y2GWT2"/>
<evidence type="ECO:0000313" key="2">
    <source>
        <dbReference type="Proteomes" id="UP000193648"/>
    </source>
</evidence>
<organism evidence="1 2">
    <name type="scientific">Lobosporangium transversale</name>
    <dbReference type="NCBI Taxonomy" id="64571"/>
    <lineage>
        <taxon>Eukaryota</taxon>
        <taxon>Fungi</taxon>
        <taxon>Fungi incertae sedis</taxon>
        <taxon>Mucoromycota</taxon>
        <taxon>Mortierellomycotina</taxon>
        <taxon>Mortierellomycetes</taxon>
        <taxon>Mortierellales</taxon>
        <taxon>Mortierellaceae</taxon>
        <taxon>Lobosporangium</taxon>
    </lineage>
</organism>
<proteinExistence type="predicted"/>
<comment type="caution">
    <text evidence="1">The sequence shown here is derived from an EMBL/GenBank/DDBJ whole genome shotgun (WGS) entry which is preliminary data.</text>
</comment>
<dbReference type="Proteomes" id="UP000193648">
    <property type="component" value="Unassembled WGS sequence"/>
</dbReference>
<dbReference type="AlphaFoldDB" id="A0A1Y2GWT2"/>
<evidence type="ECO:0000313" key="1">
    <source>
        <dbReference type="EMBL" id="ORZ26758.1"/>
    </source>
</evidence>